<dbReference type="Gene3D" id="3.20.20.70">
    <property type="entry name" value="Aldolase class I"/>
    <property type="match status" value="1"/>
</dbReference>
<dbReference type="PANTHER" id="PTHR34266:SF2">
    <property type="entry name" value="THIAZOLE SYNTHASE"/>
    <property type="match status" value="1"/>
</dbReference>
<dbReference type="CDD" id="cd04728">
    <property type="entry name" value="ThiG"/>
    <property type="match status" value="1"/>
</dbReference>
<dbReference type="InterPro" id="IPR008867">
    <property type="entry name" value="ThiG"/>
</dbReference>
<dbReference type="Proteomes" id="UP000317977">
    <property type="component" value="Unassembled WGS sequence"/>
</dbReference>
<dbReference type="GO" id="GO:1990107">
    <property type="term" value="F:thiazole synthase activity"/>
    <property type="evidence" value="ECO:0007669"/>
    <property type="project" value="UniProtKB-EC"/>
</dbReference>
<feature type="binding site" evidence="8">
    <location>
        <position position="213"/>
    </location>
    <ligand>
        <name>1-deoxy-D-xylulose 5-phosphate</name>
        <dbReference type="ChEBI" id="CHEBI:57792"/>
    </ligand>
</feature>
<keyword evidence="8" id="KW-0963">Cytoplasm</keyword>
<evidence type="ECO:0000259" key="9">
    <source>
        <dbReference type="Pfam" id="PF05690"/>
    </source>
</evidence>
<evidence type="ECO:0000256" key="3">
    <source>
        <dbReference type="ARBA" id="ARBA00011960"/>
    </source>
</evidence>
<evidence type="ECO:0000256" key="2">
    <source>
        <dbReference type="ARBA" id="ARBA00004948"/>
    </source>
</evidence>
<feature type="active site" description="Schiff-base intermediate with DXP" evidence="8">
    <location>
        <position position="152"/>
    </location>
</feature>
<evidence type="ECO:0000256" key="8">
    <source>
        <dbReference type="HAMAP-Rule" id="MF_00443"/>
    </source>
</evidence>
<keyword evidence="5 8" id="KW-0784">Thiamine biosynthesis</keyword>
<name>A0A5C6F739_9BACT</name>
<dbReference type="GO" id="GO:0005737">
    <property type="term" value="C:cytoplasm"/>
    <property type="evidence" value="ECO:0007669"/>
    <property type="project" value="UniProtKB-SubCell"/>
</dbReference>
<evidence type="ECO:0000256" key="7">
    <source>
        <dbReference type="ARBA" id="ARBA00049897"/>
    </source>
</evidence>
<comment type="subunit">
    <text evidence="8">Homotetramer. Forms heterodimers with either ThiH or ThiS.</text>
</comment>
<dbReference type="GO" id="GO:0009229">
    <property type="term" value="P:thiamine diphosphate biosynthetic process"/>
    <property type="evidence" value="ECO:0007669"/>
    <property type="project" value="UniProtKB-UniRule"/>
</dbReference>
<proteinExistence type="inferred from homology"/>
<keyword evidence="4 8" id="KW-0808">Transferase</keyword>
<dbReference type="PANTHER" id="PTHR34266">
    <property type="entry name" value="THIAZOLE SYNTHASE"/>
    <property type="match status" value="1"/>
</dbReference>
<dbReference type="SUPFAM" id="SSF110399">
    <property type="entry name" value="ThiG-like"/>
    <property type="match status" value="1"/>
</dbReference>
<evidence type="ECO:0000256" key="5">
    <source>
        <dbReference type="ARBA" id="ARBA00022977"/>
    </source>
</evidence>
<feature type="domain" description="Thiazole synthase ThiG" evidence="9">
    <location>
        <begin position="54"/>
        <end position="309"/>
    </location>
</feature>
<sequence length="323" mass="34734">MATTSKSSRWSAAARIRPRSLVRSRHPITRRSRNTQRLHLPTDPIIADDRPLTIGTHTLASRMIVGTGRYDTMEQMRASLDASGADCVTVAVRRERLYDKTGQNILDFLDLDRYILLPNTAGCYTAADAIRAAKLGREILRSLGNPGSDWVKLEVLGDSKTLLPDPTETLAACRELAADGFQVLCYTSDCPVTAQKLKAAGAASVMPAGSPIGSGQGLLNVNNLKIILEYLKEDDADYPVIIDAGVGTASDISEAFELGADGVLLNTAIAHARDPIRMARAMKYATLAGRDAYLSGRIPKRLYGTASSPTDGVISTRPYGSQA</sequence>
<organism evidence="10 11">
    <name type="scientific">Rubripirellula reticaptiva</name>
    <dbReference type="NCBI Taxonomy" id="2528013"/>
    <lineage>
        <taxon>Bacteria</taxon>
        <taxon>Pseudomonadati</taxon>
        <taxon>Planctomycetota</taxon>
        <taxon>Planctomycetia</taxon>
        <taxon>Pirellulales</taxon>
        <taxon>Pirellulaceae</taxon>
        <taxon>Rubripirellula</taxon>
    </lineage>
</organism>
<dbReference type="EMBL" id="SJPX01000002">
    <property type="protein sequence ID" value="TWU56247.1"/>
    <property type="molecule type" value="Genomic_DNA"/>
</dbReference>
<keyword evidence="11" id="KW-1185">Reference proteome</keyword>
<dbReference type="EC" id="2.8.1.10" evidence="3 8"/>
<accession>A0A5C6F739</accession>
<protein>
    <recommendedName>
        <fullName evidence="3 8">Thiazole synthase</fullName>
        <ecNumber evidence="3 8">2.8.1.10</ecNumber>
    </recommendedName>
</protein>
<dbReference type="HAMAP" id="MF_00443">
    <property type="entry name" value="ThiG"/>
    <property type="match status" value="1"/>
</dbReference>
<comment type="catalytic activity">
    <reaction evidence="7 8">
        <text>[ThiS sulfur-carrier protein]-C-terminal-Gly-aminoethanethioate + 2-iminoacetate + 1-deoxy-D-xylulose 5-phosphate = [ThiS sulfur-carrier protein]-C-terminal Gly-Gly + 2-[(2R,5Z)-2-carboxy-4-methylthiazol-5(2H)-ylidene]ethyl phosphate + 2 H2O + H(+)</text>
        <dbReference type="Rhea" id="RHEA:26297"/>
        <dbReference type="Rhea" id="RHEA-COMP:12909"/>
        <dbReference type="Rhea" id="RHEA-COMP:19908"/>
        <dbReference type="ChEBI" id="CHEBI:15377"/>
        <dbReference type="ChEBI" id="CHEBI:15378"/>
        <dbReference type="ChEBI" id="CHEBI:57792"/>
        <dbReference type="ChEBI" id="CHEBI:62899"/>
        <dbReference type="ChEBI" id="CHEBI:77846"/>
        <dbReference type="ChEBI" id="CHEBI:90778"/>
        <dbReference type="ChEBI" id="CHEBI:232372"/>
        <dbReference type="EC" id="2.8.1.10"/>
    </reaction>
</comment>
<evidence type="ECO:0000256" key="1">
    <source>
        <dbReference type="ARBA" id="ARBA00002834"/>
    </source>
</evidence>
<comment type="similarity">
    <text evidence="8">Belongs to the ThiG family.</text>
</comment>
<comment type="pathway">
    <text evidence="2 8">Cofactor biosynthesis; thiamine diphosphate biosynthesis.</text>
</comment>
<feature type="binding site" evidence="8">
    <location>
        <begin position="244"/>
        <end position="245"/>
    </location>
    <ligand>
        <name>1-deoxy-D-xylulose 5-phosphate</name>
        <dbReference type="ChEBI" id="CHEBI:57792"/>
    </ligand>
</feature>
<feature type="binding site" evidence="8">
    <location>
        <begin position="266"/>
        <end position="267"/>
    </location>
    <ligand>
        <name>1-deoxy-D-xylulose 5-phosphate</name>
        <dbReference type="ChEBI" id="CHEBI:57792"/>
    </ligand>
</feature>
<dbReference type="AlphaFoldDB" id="A0A5C6F739"/>
<dbReference type="Pfam" id="PF05690">
    <property type="entry name" value="ThiG"/>
    <property type="match status" value="1"/>
</dbReference>
<evidence type="ECO:0000313" key="11">
    <source>
        <dbReference type="Proteomes" id="UP000317977"/>
    </source>
</evidence>
<dbReference type="OrthoDB" id="9805935at2"/>
<evidence type="ECO:0000256" key="6">
    <source>
        <dbReference type="ARBA" id="ARBA00023270"/>
    </source>
</evidence>
<gene>
    <name evidence="8 10" type="primary">thiG</name>
    <name evidence="10" type="ORF">Poly59_25510</name>
</gene>
<evidence type="ECO:0000256" key="4">
    <source>
        <dbReference type="ARBA" id="ARBA00022679"/>
    </source>
</evidence>
<comment type="function">
    <text evidence="1 8">Catalyzes the rearrangement of 1-deoxy-D-xylulose 5-phosphate (DXP) to produce the thiazole phosphate moiety of thiamine. Sulfur is provided by the thiocarboxylate moiety of the carrier protein ThiS. In vitro, sulfur can be provided by H(2)S.</text>
</comment>
<comment type="subcellular location">
    <subcellularLocation>
        <location evidence="8">Cytoplasm</location>
    </subcellularLocation>
</comment>
<comment type="caution">
    <text evidence="10">The sequence shown here is derived from an EMBL/GenBank/DDBJ whole genome shotgun (WGS) entry which is preliminary data.</text>
</comment>
<dbReference type="InterPro" id="IPR033983">
    <property type="entry name" value="Thiazole_synthase_ThiG"/>
</dbReference>
<evidence type="ECO:0000313" key="10">
    <source>
        <dbReference type="EMBL" id="TWU56247.1"/>
    </source>
</evidence>
<dbReference type="InterPro" id="IPR013785">
    <property type="entry name" value="Aldolase_TIM"/>
</dbReference>
<reference evidence="10 11" key="1">
    <citation type="submission" date="2019-02" db="EMBL/GenBank/DDBJ databases">
        <title>Deep-cultivation of Planctomycetes and their phenomic and genomic characterization uncovers novel biology.</title>
        <authorList>
            <person name="Wiegand S."/>
            <person name="Jogler M."/>
            <person name="Boedeker C."/>
            <person name="Pinto D."/>
            <person name="Vollmers J."/>
            <person name="Rivas-Marin E."/>
            <person name="Kohn T."/>
            <person name="Peeters S.H."/>
            <person name="Heuer A."/>
            <person name="Rast P."/>
            <person name="Oberbeckmann S."/>
            <person name="Bunk B."/>
            <person name="Jeske O."/>
            <person name="Meyerdierks A."/>
            <person name="Storesund J.E."/>
            <person name="Kallscheuer N."/>
            <person name="Luecker S."/>
            <person name="Lage O.M."/>
            <person name="Pohl T."/>
            <person name="Merkel B.J."/>
            <person name="Hornburger P."/>
            <person name="Mueller R.-W."/>
            <person name="Bruemmer F."/>
            <person name="Labrenz M."/>
            <person name="Spormann A.M."/>
            <person name="Op Den Camp H."/>
            <person name="Overmann J."/>
            <person name="Amann R."/>
            <person name="Jetten M.S.M."/>
            <person name="Mascher T."/>
            <person name="Medema M.H."/>
            <person name="Devos D.P."/>
            <person name="Kaster A.-K."/>
            <person name="Ovreas L."/>
            <person name="Rohde M."/>
            <person name="Galperin M.Y."/>
            <person name="Jogler C."/>
        </authorList>
    </citation>
    <scope>NUCLEOTIDE SEQUENCE [LARGE SCALE GENOMIC DNA]</scope>
    <source>
        <strain evidence="10 11">Poly59</strain>
    </source>
</reference>
<dbReference type="UniPathway" id="UPA00060"/>
<keyword evidence="6 8" id="KW-0704">Schiff base</keyword>